<proteinExistence type="predicted"/>
<evidence type="ECO:0000256" key="2">
    <source>
        <dbReference type="ARBA" id="ARBA00022527"/>
    </source>
</evidence>
<reference evidence="10 11" key="1">
    <citation type="submission" date="2018-05" db="EMBL/GenBank/DDBJ databases">
        <title>Genome sequencing and assembly of the regulated plant pathogen Lachnellula willkommii and related sister species for the development of diagnostic species identification markers.</title>
        <authorList>
            <person name="Giroux E."/>
            <person name="Bilodeau G."/>
        </authorList>
    </citation>
    <scope>NUCLEOTIDE SEQUENCE [LARGE SCALE GENOMIC DNA]</scope>
    <source>
        <strain evidence="10 11">CBS 160.35</strain>
    </source>
</reference>
<dbReference type="GO" id="GO:0005524">
    <property type="term" value="F:ATP binding"/>
    <property type="evidence" value="ECO:0007669"/>
    <property type="project" value="UniProtKB-KW"/>
</dbReference>
<dbReference type="Proteomes" id="UP000443090">
    <property type="component" value="Unassembled WGS sequence"/>
</dbReference>
<keyword evidence="11" id="KW-1185">Reference proteome</keyword>
<evidence type="ECO:0000313" key="10">
    <source>
        <dbReference type="EMBL" id="TVY41275.1"/>
    </source>
</evidence>
<dbReference type="PROSITE" id="PS50011">
    <property type="entry name" value="PROTEIN_KINASE_DOM"/>
    <property type="match status" value="1"/>
</dbReference>
<keyword evidence="3" id="KW-0808">Transferase</keyword>
<keyword evidence="2" id="KW-0723">Serine/threonine-protein kinase</keyword>
<dbReference type="OrthoDB" id="4062651at2759"/>
<comment type="catalytic activity">
    <reaction evidence="8">
        <text>L-seryl-[protein] + ATP = O-phospho-L-seryl-[protein] + ADP + H(+)</text>
        <dbReference type="Rhea" id="RHEA:17989"/>
        <dbReference type="Rhea" id="RHEA-COMP:9863"/>
        <dbReference type="Rhea" id="RHEA-COMP:11604"/>
        <dbReference type="ChEBI" id="CHEBI:15378"/>
        <dbReference type="ChEBI" id="CHEBI:29999"/>
        <dbReference type="ChEBI" id="CHEBI:30616"/>
        <dbReference type="ChEBI" id="CHEBI:83421"/>
        <dbReference type="ChEBI" id="CHEBI:456216"/>
        <dbReference type="EC" id="2.7.11.1"/>
    </reaction>
</comment>
<evidence type="ECO:0000256" key="3">
    <source>
        <dbReference type="ARBA" id="ARBA00022679"/>
    </source>
</evidence>
<sequence length="340" mass="37653">MDTGQGQAGWNYGLVQVHSGRGDGVSVTINCNGKRIIVDFLPTSSLDGTVEGTLLARYEAAFLNEDDDEIDAAQQEIDDLIYTVGKPIFARLAPPIATVGGQLGNLHSLLYPETMSFRFATINGKAELLKQDCGSYLEQYYPPPPLQINNDLGLPKFSSNDIQVLEKIQGEGEITRVLVGGLERCCKTGEPFNWEAVARETDCLWKIARSKHALSIRVPRLTGLVTSSDNGQTIGILEEYIPTDVKDLPTLRDVDTATIDLSRRKKWAFQIREMVHLMHEIGVVWGDGKPHNVLIHKDTDDAWLIDFGGGWTDGWVDENLRETREGDEQATGRIAEFLGV</sequence>
<dbReference type="InterPro" id="IPR011009">
    <property type="entry name" value="Kinase-like_dom_sf"/>
</dbReference>
<name>A0A8H8UDW7_9HELO</name>
<dbReference type="SUPFAM" id="SSF56112">
    <property type="entry name" value="Protein kinase-like (PK-like)"/>
    <property type="match status" value="1"/>
</dbReference>
<dbReference type="Pfam" id="PF01163">
    <property type="entry name" value="RIO1"/>
    <property type="match status" value="1"/>
</dbReference>
<evidence type="ECO:0000259" key="9">
    <source>
        <dbReference type="PROSITE" id="PS50011"/>
    </source>
</evidence>
<dbReference type="InterPro" id="IPR018934">
    <property type="entry name" value="RIO_dom"/>
</dbReference>
<protein>
    <recommendedName>
        <fullName evidence="1">non-specific serine/threonine protein kinase</fullName>
        <ecNumber evidence="1">2.7.11.1</ecNumber>
    </recommendedName>
</protein>
<comment type="caution">
    <text evidence="10">The sequence shown here is derived from an EMBL/GenBank/DDBJ whole genome shotgun (WGS) entry which is preliminary data.</text>
</comment>
<gene>
    <name evidence="10" type="ORF">LOCC1_G006473</name>
</gene>
<accession>A0A8H8UDW7</accession>
<organism evidence="10 11">
    <name type="scientific">Lachnellula occidentalis</name>
    <dbReference type="NCBI Taxonomy" id="215460"/>
    <lineage>
        <taxon>Eukaryota</taxon>
        <taxon>Fungi</taxon>
        <taxon>Dikarya</taxon>
        <taxon>Ascomycota</taxon>
        <taxon>Pezizomycotina</taxon>
        <taxon>Leotiomycetes</taxon>
        <taxon>Helotiales</taxon>
        <taxon>Lachnaceae</taxon>
        <taxon>Lachnellula</taxon>
    </lineage>
</organism>
<evidence type="ECO:0000256" key="7">
    <source>
        <dbReference type="ARBA" id="ARBA00047899"/>
    </source>
</evidence>
<dbReference type="Gene3D" id="1.10.510.10">
    <property type="entry name" value="Transferase(Phosphotransferase) domain 1"/>
    <property type="match status" value="1"/>
</dbReference>
<evidence type="ECO:0000256" key="5">
    <source>
        <dbReference type="ARBA" id="ARBA00022777"/>
    </source>
</evidence>
<keyword evidence="4" id="KW-0547">Nucleotide-binding</keyword>
<evidence type="ECO:0000313" key="11">
    <source>
        <dbReference type="Proteomes" id="UP000443090"/>
    </source>
</evidence>
<keyword evidence="5" id="KW-0418">Kinase</keyword>
<evidence type="ECO:0000256" key="4">
    <source>
        <dbReference type="ARBA" id="ARBA00022741"/>
    </source>
</evidence>
<evidence type="ECO:0000256" key="8">
    <source>
        <dbReference type="ARBA" id="ARBA00048679"/>
    </source>
</evidence>
<dbReference type="EMBL" id="QGMI01000401">
    <property type="protein sequence ID" value="TVY41275.1"/>
    <property type="molecule type" value="Genomic_DNA"/>
</dbReference>
<dbReference type="EC" id="2.7.11.1" evidence="1"/>
<feature type="domain" description="Protein kinase" evidence="9">
    <location>
        <begin position="163"/>
        <end position="340"/>
    </location>
</feature>
<evidence type="ECO:0000256" key="1">
    <source>
        <dbReference type="ARBA" id="ARBA00012513"/>
    </source>
</evidence>
<dbReference type="AlphaFoldDB" id="A0A8H8UDW7"/>
<dbReference type="GO" id="GO:0004674">
    <property type="term" value="F:protein serine/threonine kinase activity"/>
    <property type="evidence" value="ECO:0007669"/>
    <property type="project" value="UniProtKB-KW"/>
</dbReference>
<evidence type="ECO:0000256" key="6">
    <source>
        <dbReference type="ARBA" id="ARBA00022840"/>
    </source>
</evidence>
<dbReference type="InterPro" id="IPR000719">
    <property type="entry name" value="Prot_kinase_dom"/>
</dbReference>
<keyword evidence="6" id="KW-0067">ATP-binding</keyword>
<comment type="catalytic activity">
    <reaction evidence="7">
        <text>L-threonyl-[protein] + ATP = O-phospho-L-threonyl-[protein] + ADP + H(+)</text>
        <dbReference type="Rhea" id="RHEA:46608"/>
        <dbReference type="Rhea" id="RHEA-COMP:11060"/>
        <dbReference type="Rhea" id="RHEA-COMP:11605"/>
        <dbReference type="ChEBI" id="CHEBI:15378"/>
        <dbReference type="ChEBI" id="CHEBI:30013"/>
        <dbReference type="ChEBI" id="CHEBI:30616"/>
        <dbReference type="ChEBI" id="CHEBI:61977"/>
        <dbReference type="ChEBI" id="CHEBI:456216"/>
        <dbReference type="EC" id="2.7.11.1"/>
    </reaction>
</comment>